<dbReference type="Pfam" id="PF08031">
    <property type="entry name" value="BBE"/>
    <property type="match status" value="1"/>
</dbReference>
<name>A0AAD6CH00_9EURO</name>
<evidence type="ECO:0000313" key="7">
    <source>
        <dbReference type="EMBL" id="KAJ5465305.1"/>
    </source>
</evidence>
<feature type="domain" description="FAD-binding PCMH-type" evidence="6">
    <location>
        <begin position="149"/>
        <end position="328"/>
    </location>
</feature>
<reference evidence="7" key="2">
    <citation type="journal article" date="2023" name="IMA Fungus">
        <title>Comparative genomic study of the Penicillium genus elucidates a diverse pangenome and 15 lateral gene transfer events.</title>
        <authorList>
            <person name="Petersen C."/>
            <person name="Sorensen T."/>
            <person name="Nielsen M.R."/>
            <person name="Sondergaard T.E."/>
            <person name="Sorensen J.L."/>
            <person name="Fitzpatrick D.A."/>
            <person name="Frisvad J.C."/>
            <person name="Nielsen K.L."/>
        </authorList>
    </citation>
    <scope>NUCLEOTIDE SEQUENCE</scope>
    <source>
        <strain evidence="7">IBT 16125</strain>
    </source>
</reference>
<dbReference type="SUPFAM" id="SSF56176">
    <property type="entry name" value="FAD-binding/transporter-associated domain-like"/>
    <property type="match status" value="1"/>
</dbReference>
<dbReference type="PANTHER" id="PTHR13878">
    <property type="entry name" value="GULONOLACTONE OXIDASE"/>
    <property type="match status" value="1"/>
</dbReference>
<accession>A0AAD6CH00</accession>
<proteinExistence type="inferred from homology"/>
<dbReference type="GeneID" id="81594628"/>
<dbReference type="InterPro" id="IPR016169">
    <property type="entry name" value="FAD-bd_PCMH_sub2"/>
</dbReference>
<evidence type="ECO:0000256" key="4">
    <source>
        <dbReference type="ARBA" id="ARBA00023002"/>
    </source>
</evidence>
<evidence type="ECO:0000313" key="8">
    <source>
        <dbReference type="Proteomes" id="UP001213681"/>
    </source>
</evidence>
<dbReference type="AlphaFoldDB" id="A0AAD6CH00"/>
<keyword evidence="5" id="KW-0732">Signal</keyword>
<dbReference type="InterPro" id="IPR016166">
    <property type="entry name" value="FAD-bd_PCMH"/>
</dbReference>
<evidence type="ECO:0000259" key="6">
    <source>
        <dbReference type="PROSITE" id="PS51387"/>
    </source>
</evidence>
<dbReference type="InterPro" id="IPR012951">
    <property type="entry name" value="BBE"/>
</dbReference>
<dbReference type="Pfam" id="PF01565">
    <property type="entry name" value="FAD_binding_4"/>
    <property type="match status" value="1"/>
</dbReference>
<evidence type="ECO:0000256" key="2">
    <source>
        <dbReference type="ARBA" id="ARBA00022630"/>
    </source>
</evidence>
<evidence type="ECO:0000256" key="5">
    <source>
        <dbReference type="SAM" id="SignalP"/>
    </source>
</evidence>
<dbReference type="GO" id="GO:0071949">
    <property type="term" value="F:FAD binding"/>
    <property type="evidence" value="ECO:0007669"/>
    <property type="project" value="InterPro"/>
</dbReference>
<reference evidence="7" key="1">
    <citation type="submission" date="2022-12" db="EMBL/GenBank/DDBJ databases">
        <authorList>
            <person name="Petersen C."/>
        </authorList>
    </citation>
    <scope>NUCLEOTIDE SEQUENCE</scope>
    <source>
        <strain evidence="7">IBT 16125</strain>
    </source>
</reference>
<keyword evidence="2" id="KW-0285">Flavoprotein</keyword>
<dbReference type="InterPro" id="IPR050432">
    <property type="entry name" value="FAD-linked_Oxidoreductases_BP"/>
</dbReference>
<dbReference type="Proteomes" id="UP001213681">
    <property type="component" value="Unassembled WGS sequence"/>
</dbReference>
<organism evidence="7 8">
    <name type="scientific">Penicillium daleae</name>
    <dbReference type="NCBI Taxonomy" id="63821"/>
    <lineage>
        <taxon>Eukaryota</taxon>
        <taxon>Fungi</taxon>
        <taxon>Dikarya</taxon>
        <taxon>Ascomycota</taxon>
        <taxon>Pezizomycotina</taxon>
        <taxon>Eurotiomycetes</taxon>
        <taxon>Eurotiomycetidae</taxon>
        <taxon>Eurotiales</taxon>
        <taxon>Aspergillaceae</taxon>
        <taxon>Penicillium</taxon>
    </lineage>
</organism>
<dbReference type="Gene3D" id="3.30.465.10">
    <property type="match status" value="2"/>
</dbReference>
<evidence type="ECO:0000256" key="1">
    <source>
        <dbReference type="ARBA" id="ARBA00005466"/>
    </source>
</evidence>
<comment type="similarity">
    <text evidence="1">Belongs to the oxygen-dependent FAD-linked oxidoreductase family.</text>
</comment>
<dbReference type="EMBL" id="JAPVEA010000001">
    <property type="protein sequence ID" value="KAJ5465305.1"/>
    <property type="molecule type" value="Genomic_DNA"/>
</dbReference>
<dbReference type="RefSeq" id="XP_056772152.1">
    <property type="nucleotide sequence ID" value="XM_056904385.1"/>
</dbReference>
<dbReference type="InterPro" id="IPR006094">
    <property type="entry name" value="Oxid_FAD_bind_N"/>
</dbReference>
<dbReference type="PROSITE" id="PS51387">
    <property type="entry name" value="FAD_PCMH"/>
    <property type="match status" value="1"/>
</dbReference>
<dbReference type="SUPFAM" id="SSF55103">
    <property type="entry name" value="FAD-linked oxidases, C-terminal domain"/>
    <property type="match status" value="1"/>
</dbReference>
<sequence>MFLHGLGPALLVAAVGLSGVAGENSRTFSMLELEHSRSIAPPARPYNQLGSTPSSTKSHLGCKCFPGDDCWPRQSDWNRLNATVNGRLVATVPLGSPCHYPQYDPAKCADLRDKWLYAPIHYASSSSVMAPIFANQSCDPFQPREGSCTLGNYVRYAVNATSASDIMSALAFAKEHNIRFVIRNTGHDFQGRSTGAGALSVWTHYMKHIKVLNWNDTYYNGKALEVGAGVQGFEVIEAAHAAGLAVVSGECPTVGLAGGYTQGGGHSGLSTVFGLGADNTLSFDVVTPTGQLMTASRTENQDLYWALSGGGSGNYGIVVSLTVRAHPDSMVSGAEFIISASGDKLYNVVDAFHGALPKIVDSGVMVLYFFGKGFLQLSAMTAYNKTRAEVEQILQPFVDSLDNIGIALAPNLTEYPNYRQHYNHYWGPLPVGKTQVGNTLFGGRLIPRSVLPEFSPTARKLIDLGVTVIGVGLNVSHFGLDNVNAVLPQWRNSIVHAALTLPWSFQASFEDMVAQQDRITNEIQPVIEVTTPGAGAYINEADFQQKDWQETFFGSNYPKLLKIKQKYDPDGILYDRIAVGSEKWTIHTDGRMCPSG</sequence>
<keyword evidence="3" id="KW-0274">FAD</keyword>
<protein>
    <recommendedName>
        <fullName evidence="6">FAD-binding PCMH-type domain-containing protein</fullName>
    </recommendedName>
</protein>
<comment type="caution">
    <text evidence="7">The sequence shown here is derived from an EMBL/GenBank/DDBJ whole genome shotgun (WGS) entry which is preliminary data.</text>
</comment>
<gene>
    <name evidence="7" type="ORF">N7458_000991</name>
</gene>
<feature type="chain" id="PRO_5042296824" description="FAD-binding PCMH-type domain-containing protein" evidence="5">
    <location>
        <begin position="23"/>
        <end position="596"/>
    </location>
</feature>
<keyword evidence="4" id="KW-0560">Oxidoreductase</keyword>
<dbReference type="PANTHER" id="PTHR13878:SF91">
    <property type="entry name" value="FAD BINDING DOMAIN PROTEIN (AFU_ORTHOLOGUE AFUA_6G12070)-RELATED"/>
    <property type="match status" value="1"/>
</dbReference>
<evidence type="ECO:0000256" key="3">
    <source>
        <dbReference type="ARBA" id="ARBA00022827"/>
    </source>
</evidence>
<dbReference type="InterPro" id="IPR016164">
    <property type="entry name" value="FAD-linked_Oxase-like_C"/>
</dbReference>
<dbReference type="GO" id="GO:0016491">
    <property type="term" value="F:oxidoreductase activity"/>
    <property type="evidence" value="ECO:0007669"/>
    <property type="project" value="UniProtKB-KW"/>
</dbReference>
<feature type="signal peptide" evidence="5">
    <location>
        <begin position="1"/>
        <end position="22"/>
    </location>
</feature>
<keyword evidence="8" id="KW-1185">Reference proteome</keyword>
<dbReference type="InterPro" id="IPR036318">
    <property type="entry name" value="FAD-bd_PCMH-like_sf"/>
</dbReference>